<protein>
    <submittedName>
        <fullName evidence="8">Autoimmune regulator</fullName>
    </submittedName>
</protein>
<keyword evidence="1" id="KW-0479">Metal-binding</keyword>
<dbReference type="InterPro" id="IPR001965">
    <property type="entry name" value="Znf_PHD"/>
</dbReference>
<dbReference type="PROSITE" id="PS01359">
    <property type="entry name" value="ZF_PHD_1"/>
    <property type="match status" value="1"/>
</dbReference>
<dbReference type="InterPro" id="IPR059080">
    <property type="entry name" value="WHD_PTC1"/>
</dbReference>
<keyword evidence="3" id="KW-0862">Zinc</keyword>
<dbReference type="Proteomes" id="UP000237000">
    <property type="component" value="Unassembled WGS sequence"/>
</dbReference>
<evidence type="ECO:0000256" key="3">
    <source>
        <dbReference type="ARBA" id="ARBA00022833"/>
    </source>
</evidence>
<dbReference type="FunCoup" id="A0A2P5FBH0">
    <property type="interactions" value="295"/>
</dbReference>
<dbReference type="InterPro" id="IPR011011">
    <property type="entry name" value="Znf_FYVE_PHD"/>
</dbReference>
<evidence type="ECO:0000256" key="4">
    <source>
        <dbReference type="ARBA" id="ARBA00023015"/>
    </source>
</evidence>
<accession>A0A2P5FBH0</accession>
<dbReference type="InterPro" id="IPR019787">
    <property type="entry name" value="Znf_PHD-finger"/>
</dbReference>
<evidence type="ECO:0000256" key="5">
    <source>
        <dbReference type="ARBA" id="ARBA00023163"/>
    </source>
</evidence>
<keyword evidence="2 6" id="KW-0863">Zinc-finger</keyword>
<dbReference type="InParanoid" id="A0A2P5FBH0"/>
<keyword evidence="5" id="KW-0804">Transcription</keyword>
<dbReference type="InterPro" id="IPR057765">
    <property type="entry name" value="MS1-like_ubiquitin"/>
</dbReference>
<reference evidence="9" key="1">
    <citation type="submission" date="2016-06" db="EMBL/GenBank/DDBJ databases">
        <title>Parallel loss of symbiosis genes in relatives of nitrogen-fixing non-legume Parasponia.</title>
        <authorList>
            <person name="Van Velzen R."/>
            <person name="Holmer R."/>
            <person name="Bu F."/>
            <person name="Rutten L."/>
            <person name="Van Zeijl A."/>
            <person name="Liu W."/>
            <person name="Santuari L."/>
            <person name="Cao Q."/>
            <person name="Sharma T."/>
            <person name="Shen D."/>
            <person name="Roswanjaya Y."/>
            <person name="Wardhani T."/>
            <person name="Kalhor M.S."/>
            <person name="Jansen J."/>
            <person name="Van den Hoogen J."/>
            <person name="Gungor B."/>
            <person name="Hartog M."/>
            <person name="Hontelez J."/>
            <person name="Verver J."/>
            <person name="Yang W.-C."/>
            <person name="Schijlen E."/>
            <person name="Repin R."/>
            <person name="Schilthuizen M."/>
            <person name="Schranz E."/>
            <person name="Heidstra R."/>
            <person name="Miyata K."/>
            <person name="Fedorova E."/>
            <person name="Kohlen W."/>
            <person name="Bisseling T."/>
            <person name="Smit S."/>
            <person name="Geurts R."/>
        </authorList>
    </citation>
    <scope>NUCLEOTIDE SEQUENCE [LARGE SCALE GENOMIC DNA]</scope>
    <source>
        <strain evidence="9">cv. RG33-2</strain>
    </source>
</reference>
<gene>
    <name evidence="8" type="ORF">TorRG33x02_090330</name>
</gene>
<evidence type="ECO:0000313" key="8">
    <source>
        <dbReference type="EMBL" id="PON95141.1"/>
    </source>
</evidence>
<feature type="domain" description="PHD-type" evidence="7">
    <location>
        <begin position="614"/>
        <end position="664"/>
    </location>
</feature>
<dbReference type="PANTHER" id="PTHR46201">
    <property type="entry name" value="PHD FINGER PROTEIN MALE MEIOCYTE DEATH 1-RELATED"/>
    <property type="match status" value="1"/>
</dbReference>
<keyword evidence="4" id="KW-0805">Transcription regulation</keyword>
<evidence type="ECO:0000256" key="2">
    <source>
        <dbReference type="ARBA" id="ARBA00022771"/>
    </source>
</evidence>
<dbReference type="Pfam" id="PF00628">
    <property type="entry name" value="PHD"/>
    <property type="match status" value="1"/>
</dbReference>
<dbReference type="InterPro" id="IPR058054">
    <property type="entry name" value="Znf_MS1-like"/>
</dbReference>
<dbReference type="InterPro" id="IPR013083">
    <property type="entry name" value="Znf_RING/FYVE/PHD"/>
</dbReference>
<dbReference type="PROSITE" id="PS50016">
    <property type="entry name" value="ZF_PHD_2"/>
    <property type="match status" value="1"/>
</dbReference>
<dbReference type="InterPro" id="IPR019786">
    <property type="entry name" value="Zinc_finger_PHD-type_CS"/>
</dbReference>
<evidence type="ECO:0000256" key="1">
    <source>
        <dbReference type="ARBA" id="ARBA00022723"/>
    </source>
</evidence>
<dbReference type="SMART" id="SM00249">
    <property type="entry name" value="PHD"/>
    <property type="match status" value="1"/>
</dbReference>
<dbReference type="CDD" id="cd15556">
    <property type="entry name" value="PHD_MMD1_like"/>
    <property type="match status" value="1"/>
</dbReference>
<keyword evidence="9" id="KW-1185">Reference proteome</keyword>
<dbReference type="Pfam" id="PF25565">
    <property type="entry name" value="Ubiquitin_At1g33420"/>
    <property type="match status" value="1"/>
</dbReference>
<evidence type="ECO:0000256" key="6">
    <source>
        <dbReference type="PROSITE-ProRule" id="PRU00146"/>
    </source>
</evidence>
<comment type="caution">
    <text evidence="8">The sequence shown here is derived from an EMBL/GenBank/DDBJ whole genome shotgun (WGS) entry which is preliminary data.</text>
</comment>
<sequence length="712" mass="79332">MVLGVKDDNDMALQSVKKRRICKDLPDFFEFPPRGGSATASQPFRDSVKAFLSAHARLTLQTSLFPSLLAWSLDLRSPAPVVLHIVEEDVTTSRRSVYCDHCRVVGWSGHPVCTKRYHFIIRAEQSEMASVQEDEGRTYPNSCLTCGASVVHLSESRCKSCNSCVRPDDMEDRLYLQLEDNRHLLHAVVHSNGFGHLLTLNGRQGGSRFLSGHHIMEFWDRLCQTLSVRKISVMDVSKKHGMEYRLLHAVTSGRSWYGNWGYGFGAGSYALTLDAYRKAVDFLSSMPLPPFLFQARTPRSRLQSLIAFYQSLSDTQLATFKDLFSFLLSLARQIRRLGTSEKPQLVSSNVVCAWTMNDVELLQEAVVKVLRASSGGWVATRALKGAMCKAASSELLDYSLKHFGGKVTADGLVVRSRCNPSSCTVEYRLEPLSITIDGSGMHLVYPSEDQVICDLKFLYESLLHPDTMASYKPKMTRDKVIDSANKLLDCKQFMKVYVPENAVPVNPHAIHLWCDVQLSDQPKGELVVPPELVVLPLNATVGDLKGAVTLVFREVYALFKRFQAEQLVEYGSVDDNITLKFLVGSSESIRLEGKCAAKHGLIRFRKERGIESWTVDCFCGAKDDDGERMLACDTCGVWQHTRCLGIDNSDDIPAKFVCLRCKSLYSNELGNIYGSTKDAISVSVPRKTCRGKAALTNGLRLAANLTMTSDVL</sequence>
<dbReference type="STRING" id="63057.A0A2P5FBH0"/>
<proteinExistence type="predicted"/>
<evidence type="ECO:0000313" key="9">
    <source>
        <dbReference type="Proteomes" id="UP000237000"/>
    </source>
</evidence>
<organism evidence="8 9">
    <name type="scientific">Trema orientale</name>
    <name type="common">Charcoal tree</name>
    <name type="synonym">Celtis orientalis</name>
    <dbReference type="NCBI Taxonomy" id="63057"/>
    <lineage>
        <taxon>Eukaryota</taxon>
        <taxon>Viridiplantae</taxon>
        <taxon>Streptophyta</taxon>
        <taxon>Embryophyta</taxon>
        <taxon>Tracheophyta</taxon>
        <taxon>Spermatophyta</taxon>
        <taxon>Magnoliopsida</taxon>
        <taxon>eudicotyledons</taxon>
        <taxon>Gunneridae</taxon>
        <taxon>Pentapetalae</taxon>
        <taxon>rosids</taxon>
        <taxon>fabids</taxon>
        <taxon>Rosales</taxon>
        <taxon>Cannabaceae</taxon>
        <taxon>Trema</taxon>
    </lineage>
</organism>
<dbReference type="PANTHER" id="PTHR46201:SF6">
    <property type="entry name" value="PHD FINGER PLANT-LIKE PROTEIN"/>
    <property type="match status" value="1"/>
</dbReference>
<dbReference type="AlphaFoldDB" id="A0A2P5FBH0"/>
<evidence type="ECO:0000259" key="7">
    <source>
        <dbReference type="PROSITE" id="PS50016"/>
    </source>
</evidence>
<name>A0A2P5FBH0_TREOI</name>
<dbReference type="Pfam" id="PF25874">
    <property type="entry name" value="WHD_plant_repro"/>
    <property type="match status" value="1"/>
</dbReference>
<dbReference type="Gene3D" id="3.30.40.10">
    <property type="entry name" value="Zinc/RING finger domain, C3HC4 (zinc finger)"/>
    <property type="match status" value="1"/>
</dbReference>
<dbReference type="OrthoDB" id="436852at2759"/>
<dbReference type="SUPFAM" id="SSF57903">
    <property type="entry name" value="FYVE/PHD zinc finger"/>
    <property type="match status" value="1"/>
</dbReference>
<dbReference type="GO" id="GO:0008270">
    <property type="term" value="F:zinc ion binding"/>
    <property type="evidence" value="ECO:0007669"/>
    <property type="project" value="UniProtKB-KW"/>
</dbReference>
<dbReference type="EMBL" id="JXTC01000046">
    <property type="protein sequence ID" value="PON95141.1"/>
    <property type="molecule type" value="Genomic_DNA"/>
</dbReference>